<gene>
    <name evidence="1" type="ORF">JCM21714_3051</name>
</gene>
<organism evidence="1 2">
    <name type="scientific">Gracilibacillus boraciitolerans JCM 21714</name>
    <dbReference type="NCBI Taxonomy" id="1298598"/>
    <lineage>
        <taxon>Bacteria</taxon>
        <taxon>Bacillati</taxon>
        <taxon>Bacillota</taxon>
        <taxon>Bacilli</taxon>
        <taxon>Bacillales</taxon>
        <taxon>Bacillaceae</taxon>
        <taxon>Gracilibacillus</taxon>
    </lineage>
</organism>
<accession>W4VKP2</accession>
<dbReference type="AlphaFoldDB" id="W4VKP2"/>
<evidence type="ECO:0000313" key="1">
    <source>
        <dbReference type="EMBL" id="GAE93930.1"/>
    </source>
</evidence>
<name>W4VKP2_9BACI</name>
<dbReference type="Proteomes" id="UP000019102">
    <property type="component" value="Unassembled WGS sequence"/>
</dbReference>
<sequence>MDDNYIPADDNQSPEIKAHLPAVKQTDDLEWKQFIHEELKKIENQENDLDIKSSKESEFTLSSLVEQLPVEELINTAIKRLRKKTKPKREIAPQRELVEKRNLPVKKVTTRKRKEPEKEIVEKRETRIKRRKREYRNSLYNRYYKK</sequence>
<keyword evidence="2" id="KW-1185">Reference proteome</keyword>
<comment type="caution">
    <text evidence="1">The sequence shown here is derived from an EMBL/GenBank/DDBJ whole genome shotgun (WGS) entry which is preliminary data.</text>
</comment>
<protein>
    <submittedName>
        <fullName evidence="1">Uncharacterized protein</fullName>
    </submittedName>
</protein>
<reference evidence="1 2" key="1">
    <citation type="journal article" date="2014" name="Genome Announc.">
        <title>Draft Genome Sequence of the Boron-Tolerant and Moderately Halotolerant Bacterium Gracilibacillus boraciitolerans JCM 21714T.</title>
        <authorList>
            <person name="Ahmed I."/>
            <person name="Oshima K."/>
            <person name="Suda W."/>
            <person name="Kitamura K."/>
            <person name="Iida T."/>
            <person name="Ohmori Y."/>
            <person name="Fujiwara T."/>
            <person name="Hattori M."/>
            <person name="Ohkuma M."/>
        </authorList>
    </citation>
    <scope>NUCLEOTIDE SEQUENCE [LARGE SCALE GENOMIC DNA]</scope>
    <source>
        <strain evidence="1 2">JCM 21714</strain>
    </source>
</reference>
<dbReference type="RefSeq" id="WP_035724415.1">
    <property type="nucleotide sequence ID" value="NZ_BAVS01000017.1"/>
</dbReference>
<dbReference type="OrthoDB" id="2952581at2"/>
<dbReference type="EMBL" id="BAVS01000017">
    <property type="protein sequence ID" value="GAE93930.1"/>
    <property type="molecule type" value="Genomic_DNA"/>
</dbReference>
<proteinExistence type="predicted"/>
<dbReference type="eggNOG" id="ENOG5033AD1">
    <property type="taxonomic scope" value="Bacteria"/>
</dbReference>
<dbReference type="STRING" id="1298598.JCM21714_3051"/>
<evidence type="ECO:0000313" key="2">
    <source>
        <dbReference type="Proteomes" id="UP000019102"/>
    </source>
</evidence>